<dbReference type="EMBL" id="JAPDNT010000046">
    <property type="protein sequence ID" value="MCW3477699.1"/>
    <property type="molecule type" value="Genomic_DNA"/>
</dbReference>
<feature type="transmembrane region" description="Helical" evidence="4">
    <location>
        <begin position="134"/>
        <end position="155"/>
    </location>
</feature>
<evidence type="ECO:0000259" key="5">
    <source>
        <dbReference type="PROSITE" id="PS50850"/>
    </source>
</evidence>
<feature type="transmembrane region" description="Helical" evidence="4">
    <location>
        <begin position="98"/>
        <end position="122"/>
    </location>
</feature>
<reference evidence="6" key="2">
    <citation type="submission" date="2022-10" db="EMBL/GenBank/DDBJ databases">
        <authorList>
            <person name="Trinh H.N."/>
        </authorList>
    </citation>
    <scope>NUCLEOTIDE SEQUENCE</scope>
    <source>
        <strain evidence="6">RN2-1</strain>
    </source>
</reference>
<keyword evidence="7" id="KW-1185">Reference proteome</keyword>
<evidence type="ECO:0000256" key="1">
    <source>
        <dbReference type="ARBA" id="ARBA00022692"/>
    </source>
</evidence>
<feature type="transmembrane region" description="Helical" evidence="4">
    <location>
        <begin position="307"/>
        <end position="331"/>
    </location>
</feature>
<evidence type="ECO:0000256" key="4">
    <source>
        <dbReference type="SAM" id="Phobius"/>
    </source>
</evidence>
<protein>
    <submittedName>
        <fullName evidence="6">MFS transporter</fullName>
    </submittedName>
</protein>
<gene>
    <name evidence="6" type="ORF">OL599_24370</name>
</gene>
<accession>A0AA41YQ95</accession>
<evidence type="ECO:0000313" key="7">
    <source>
        <dbReference type="Proteomes" id="UP001165679"/>
    </source>
</evidence>
<dbReference type="InterPro" id="IPR020846">
    <property type="entry name" value="MFS_dom"/>
</dbReference>
<dbReference type="AlphaFoldDB" id="A0AA41YQ95"/>
<dbReference type="GO" id="GO:0022857">
    <property type="term" value="F:transmembrane transporter activity"/>
    <property type="evidence" value="ECO:0007669"/>
    <property type="project" value="InterPro"/>
</dbReference>
<dbReference type="PANTHER" id="PTHR23539">
    <property type="entry name" value="MFS TRANSPORTER"/>
    <property type="match status" value="1"/>
</dbReference>
<feature type="transmembrane region" description="Helical" evidence="4">
    <location>
        <begin position="72"/>
        <end position="92"/>
    </location>
</feature>
<feature type="transmembrane region" description="Helical" evidence="4">
    <location>
        <begin position="161"/>
        <end position="179"/>
    </location>
</feature>
<sequence length="409" mass="41678">MSDRSLINLNWLNLFVAQTQTGFGAFLSVYLTTHMWTTTDIGFALSVGTVAVMVAQVPAGALVDAVPSKRHAAAAAIVVIVAAAMIIAFWPLTGPVLLAQVLQGAASCVLTPAIAAITLALAREDALGERLGGNVRFAAVGSGLAALFMGALGTWFSHRAILYLAAACGLAALGALQGIRAADLEAAATRTGHLAALPKRARKHRETPKADVVCDRCLLTFAACMALFHLGNAAVLPIAASAITRTGGHGSDLVVAATIIVPQALAALLSPRMGRAAQAWGRRPVLLLGFVALPLRALLFATDGDPYLMVAYQALDGISAAVLGVMVPLVVADITRQGGRFNLAMGIVGLAVGIGATLSTLLAGAIADRAGDGVAFVVLGAAGAAACLLAWLALPETTPRLARTAPRPA</sequence>
<reference evidence="6" key="1">
    <citation type="submission" date="2022-09" db="EMBL/GenBank/DDBJ databases">
        <title>Rhodovastum sp. nov. RN2-1 isolated from soil in Seongnam, South Korea.</title>
        <authorList>
            <person name="Le N.T."/>
        </authorList>
    </citation>
    <scope>NUCLEOTIDE SEQUENCE</scope>
    <source>
        <strain evidence="6">RN2-1</strain>
    </source>
</reference>
<keyword evidence="2 4" id="KW-1133">Transmembrane helix</keyword>
<dbReference type="Proteomes" id="UP001165679">
    <property type="component" value="Unassembled WGS sequence"/>
</dbReference>
<dbReference type="PANTHER" id="PTHR23539:SF1">
    <property type="entry name" value="MAJOR FACILITATOR SUPERFAMILY (MFS) PROFILE DOMAIN-CONTAINING PROTEIN"/>
    <property type="match status" value="1"/>
</dbReference>
<feature type="transmembrane region" description="Helical" evidence="4">
    <location>
        <begin position="43"/>
        <end position="65"/>
    </location>
</feature>
<comment type="caution">
    <text evidence="6">The sequence shown here is derived from an EMBL/GenBank/DDBJ whole genome shotgun (WGS) entry which is preliminary data.</text>
</comment>
<evidence type="ECO:0000256" key="3">
    <source>
        <dbReference type="ARBA" id="ARBA00023136"/>
    </source>
</evidence>
<feature type="domain" description="Major facilitator superfamily (MFS) profile" evidence="5">
    <location>
        <begin position="218"/>
        <end position="409"/>
    </location>
</feature>
<feature type="transmembrane region" description="Helical" evidence="4">
    <location>
        <begin position="283"/>
        <end position="301"/>
    </location>
</feature>
<dbReference type="InterPro" id="IPR036259">
    <property type="entry name" value="MFS_trans_sf"/>
</dbReference>
<organism evidence="6 7">
    <name type="scientific">Limobrevibacterium gyesilva</name>
    <dbReference type="NCBI Taxonomy" id="2991712"/>
    <lineage>
        <taxon>Bacteria</taxon>
        <taxon>Pseudomonadati</taxon>
        <taxon>Pseudomonadota</taxon>
        <taxon>Alphaproteobacteria</taxon>
        <taxon>Acetobacterales</taxon>
        <taxon>Acetobacteraceae</taxon>
        <taxon>Limobrevibacterium</taxon>
    </lineage>
</organism>
<evidence type="ECO:0000313" key="6">
    <source>
        <dbReference type="EMBL" id="MCW3477699.1"/>
    </source>
</evidence>
<feature type="transmembrane region" description="Helical" evidence="4">
    <location>
        <begin position="343"/>
        <end position="367"/>
    </location>
</feature>
<dbReference type="PROSITE" id="PS50850">
    <property type="entry name" value="MFS"/>
    <property type="match status" value="1"/>
</dbReference>
<evidence type="ECO:0000256" key="2">
    <source>
        <dbReference type="ARBA" id="ARBA00022989"/>
    </source>
</evidence>
<feature type="transmembrane region" description="Helical" evidence="4">
    <location>
        <begin position="218"/>
        <end position="241"/>
    </location>
</feature>
<dbReference type="Gene3D" id="1.20.1250.20">
    <property type="entry name" value="MFS general substrate transporter like domains"/>
    <property type="match status" value="2"/>
</dbReference>
<feature type="transmembrane region" description="Helical" evidence="4">
    <location>
        <begin position="253"/>
        <end position="271"/>
    </location>
</feature>
<dbReference type="RefSeq" id="WP_264716664.1">
    <property type="nucleotide sequence ID" value="NZ_JAPDNT010000046.1"/>
</dbReference>
<proteinExistence type="predicted"/>
<name>A0AA41YQ95_9PROT</name>
<dbReference type="SUPFAM" id="SSF103473">
    <property type="entry name" value="MFS general substrate transporter"/>
    <property type="match status" value="1"/>
</dbReference>
<keyword evidence="1 4" id="KW-0812">Transmembrane</keyword>
<feature type="transmembrane region" description="Helical" evidence="4">
    <location>
        <begin position="373"/>
        <end position="394"/>
    </location>
</feature>
<dbReference type="InterPro" id="IPR011701">
    <property type="entry name" value="MFS"/>
</dbReference>
<dbReference type="Pfam" id="PF07690">
    <property type="entry name" value="MFS_1"/>
    <property type="match status" value="2"/>
</dbReference>
<feature type="transmembrane region" description="Helical" evidence="4">
    <location>
        <begin position="12"/>
        <end position="31"/>
    </location>
</feature>
<keyword evidence="3 4" id="KW-0472">Membrane</keyword>